<evidence type="ECO:0000313" key="11">
    <source>
        <dbReference type="EMBL" id="KAL1492100.1"/>
    </source>
</evidence>
<dbReference type="GO" id="GO:0007608">
    <property type="term" value="P:sensory perception of smell"/>
    <property type="evidence" value="ECO:0007669"/>
    <property type="project" value="UniProtKB-KW"/>
</dbReference>
<keyword evidence="12" id="KW-1185">Reference proteome</keyword>
<dbReference type="PANTHER" id="PTHR21137:SF35">
    <property type="entry name" value="ODORANT RECEPTOR 19A-RELATED"/>
    <property type="match status" value="1"/>
</dbReference>
<evidence type="ECO:0000256" key="8">
    <source>
        <dbReference type="ARBA" id="ARBA00023170"/>
    </source>
</evidence>
<keyword evidence="4 10" id="KW-0812">Transmembrane</keyword>
<keyword evidence="8" id="KW-0675">Receptor</keyword>
<accession>A0ABD1ECF1</accession>
<dbReference type="PANTHER" id="PTHR21137">
    <property type="entry name" value="ODORANT RECEPTOR"/>
    <property type="match status" value="1"/>
</dbReference>
<proteinExistence type="predicted"/>
<dbReference type="AlphaFoldDB" id="A0ABD1ECF1"/>
<evidence type="ECO:0000256" key="4">
    <source>
        <dbReference type="ARBA" id="ARBA00022692"/>
    </source>
</evidence>
<dbReference type="GO" id="GO:0007165">
    <property type="term" value="P:signal transduction"/>
    <property type="evidence" value="ECO:0007669"/>
    <property type="project" value="UniProtKB-KW"/>
</dbReference>
<keyword evidence="3" id="KW-0716">Sensory transduction</keyword>
<evidence type="ECO:0000313" key="12">
    <source>
        <dbReference type="Proteomes" id="UP001566132"/>
    </source>
</evidence>
<keyword evidence="5" id="KW-0552">Olfaction</keyword>
<organism evidence="11 12">
    <name type="scientific">Hypothenemus hampei</name>
    <name type="common">Coffee berry borer</name>
    <dbReference type="NCBI Taxonomy" id="57062"/>
    <lineage>
        <taxon>Eukaryota</taxon>
        <taxon>Metazoa</taxon>
        <taxon>Ecdysozoa</taxon>
        <taxon>Arthropoda</taxon>
        <taxon>Hexapoda</taxon>
        <taxon>Insecta</taxon>
        <taxon>Pterygota</taxon>
        <taxon>Neoptera</taxon>
        <taxon>Endopterygota</taxon>
        <taxon>Coleoptera</taxon>
        <taxon>Polyphaga</taxon>
        <taxon>Cucujiformia</taxon>
        <taxon>Curculionidae</taxon>
        <taxon>Scolytinae</taxon>
        <taxon>Hypothenemus</taxon>
    </lineage>
</organism>
<evidence type="ECO:0000256" key="1">
    <source>
        <dbReference type="ARBA" id="ARBA00004651"/>
    </source>
</evidence>
<evidence type="ECO:0000256" key="9">
    <source>
        <dbReference type="ARBA" id="ARBA00023224"/>
    </source>
</evidence>
<dbReference type="InterPro" id="IPR004117">
    <property type="entry name" value="7tm6_olfct_rcpt"/>
</dbReference>
<dbReference type="GO" id="GO:0005886">
    <property type="term" value="C:plasma membrane"/>
    <property type="evidence" value="ECO:0007669"/>
    <property type="project" value="UniProtKB-SubCell"/>
</dbReference>
<dbReference type="EMBL" id="JBDJPC010000009">
    <property type="protein sequence ID" value="KAL1492100.1"/>
    <property type="molecule type" value="Genomic_DNA"/>
</dbReference>
<keyword evidence="6 10" id="KW-1133">Transmembrane helix</keyword>
<comment type="subcellular location">
    <subcellularLocation>
        <location evidence="1">Cell membrane</location>
        <topology evidence="1">Multi-pass membrane protein</topology>
    </subcellularLocation>
</comment>
<gene>
    <name evidence="11" type="ORF">ABEB36_012592</name>
</gene>
<evidence type="ECO:0000256" key="10">
    <source>
        <dbReference type="SAM" id="Phobius"/>
    </source>
</evidence>
<name>A0ABD1ECF1_HYPHA</name>
<feature type="transmembrane region" description="Helical" evidence="10">
    <location>
        <begin position="28"/>
        <end position="48"/>
    </location>
</feature>
<sequence length="123" mass="14198">MLTFMVNSMKLGSGVIIIVLMEQDLKELPFHMVFLTVIFTEIYLLGWMCNGIQDQSFRVAERIYAIQWYDKGKDFKVMVEMMMMRAQKPSNIKIGPLGVMTVNTIVSTVQTAYSFITLMLNLR</sequence>
<keyword evidence="9" id="KW-0807">Transducer</keyword>
<keyword evidence="7 10" id="KW-0472">Membrane</keyword>
<evidence type="ECO:0000256" key="2">
    <source>
        <dbReference type="ARBA" id="ARBA00022475"/>
    </source>
</evidence>
<dbReference type="Proteomes" id="UP001566132">
    <property type="component" value="Unassembled WGS sequence"/>
</dbReference>
<evidence type="ECO:0000256" key="6">
    <source>
        <dbReference type="ARBA" id="ARBA00022989"/>
    </source>
</evidence>
<feature type="transmembrane region" description="Helical" evidence="10">
    <location>
        <begin position="94"/>
        <end position="116"/>
    </location>
</feature>
<keyword evidence="2" id="KW-1003">Cell membrane</keyword>
<evidence type="ECO:0000256" key="3">
    <source>
        <dbReference type="ARBA" id="ARBA00022606"/>
    </source>
</evidence>
<protein>
    <submittedName>
        <fullName evidence="11">Uncharacterized protein</fullName>
    </submittedName>
</protein>
<evidence type="ECO:0000256" key="5">
    <source>
        <dbReference type="ARBA" id="ARBA00022725"/>
    </source>
</evidence>
<reference evidence="11 12" key="1">
    <citation type="submission" date="2024-05" db="EMBL/GenBank/DDBJ databases">
        <title>Genetic variation in Jamaican populations of the coffee berry borer (Hypothenemus hampei).</title>
        <authorList>
            <person name="Errbii M."/>
            <person name="Myrie A."/>
        </authorList>
    </citation>
    <scope>NUCLEOTIDE SEQUENCE [LARGE SCALE GENOMIC DNA]</scope>
    <source>
        <strain evidence="11">JA-Hopewell-2020-01-JO</strain>
        <tissue evidence="11">Whole body</tissue>
    </source>
</reference>
<evidence type="ECO:0000256" key="7">
    <source>
        <dbReference type="ARBA" id="ARBA00023136"/>
    </source>
</evidence>
<dbReference type="Pfam" id="PF02949">
    <property type="entry name" value="7tm_6"/>
    <property type="match status" value="1"/>
</dbReference>
<comment type="caution">
    <text evidence="11">The sequence shown here is derived from an EMBL/GenBank/DDBJ whole genome shotgun (WGS) entry which is preliminary data.</text>
</comment>